<evidence type="ECO:0000256" key="1">
    <source>
        <dbReference type="SAM" id="Phobius"/>
    </source>
</evidence>
<organism evidence="2">
    <name type="scientific">marine sediment metagenome</name>
    <dbReference type="NCBI Taxonomy" id="412755"/>
    <lineage>
        <taxon>unclassified sequences</taxon>
        <taxon>metagenomes</taxon>
        <taxon>ecological metagenomes</taxon>
    </lineage>
</organism>
<keyword evidence="1" id="KW-1133">Transmembrane helix</keyword>
<feature type="transmembrane region" description="Helical" evidence="1">
    <location>
        <begin position="121"/>
        <end position="141"/>
    </location>
</feature>
<gene>
    <name evidence="2" type="ORF">S01H4_01038</name>
</gene>
<feature type="transmembrane region" description="Helical" evidence="1">
    <location>
        <begin position="91"/>
        <end position="109"/>
    </location>
</feature>
<sequence length="168" mass="19613">AIMGSYVIIFSIVGIYWIWEIIVKQNNFTLTKIPYWKYWVVPFALLSFWSPVELEFKPIYLLTSDYGIAFCFTAPVILAILSLYHPQVNMAVLRVTSFVGLFVGIFSYINNWFEKINYRKARFWLVVLIITILAWPVIIFFSGAFEGADITILAGGFYWQAFLYALWE</sequence>
<accession>X1A1C6</accession>
<feature type="non-terminal residue" evidence="2">
    <location>
        <position position="1"/>
    </location>
</feature>
<proteinExistence type="predicted"/>
<feature type="transmembrane region" description="Helical" evidence="1">
    <location>
        <begin position="35"/>
        <end position="54"/>
    </location>
</feature>
<feature type="transmembrane region" description="Helical" evidence="1">
    <location>
        <begin position="66"/>
        <end position="84"/>
    </location>
</feature>
<feature type="transmembrane region" description="Helical" evidence="1">
    <location>
        <begin position="148"/>
        <end position="167"/>
    </location>
</feature>
<dbReference type="AlphaFoldDB" id="X1A1C6"/>
<reference evidence="2" key="1">
    <citation type="journal article" date="2014" name="Front. Microbiol.">
        <title>High frequency of phylogenetically diverse reductive dehalogenase-homologous genes in deep subseafloor sedimentary metagenomes.</title>
        <authorList>
            <person name="Kawai M."/>
            <person name="Futagami T."/>
            <person name="Toyoda A."/>
            <person name="Takaki Y."/>
            <person name="Nishi S."/>
            <person name="Hori S."/>
            <person name="Arai W."/>
            <person name="Tsubouchi T."/>
            <person name="Morono Y."/>
            <person name="Uchiyama I."/>
            <person name="Ito T."/>
            <person name="Fujiyama A."/>
            <person name="Inagaki F."/>
            <person name="Takami H."/>
        </authorList>
    </citation>
    <scope>NUCLEOTIDE SEQUENCE</scope>
    <source>
        <strain evidence="2">Expedition CK06-06</strain>
    </source>
</reference>
<protein>
    <submittedName>
        <fullName evidence="2">Uncharacterized protein</fullName>
    </submittedName>
</protein>
<keyword evidence="1" id="KW-0812">Transmembrane</keyword>
<keyword evidence="1" id="KW-0472">Membrane</keyword>
<dbReference type="EMBL" id="BART01000171">
    <property type="protein sequence ID" value="GAG66553.1"/>
    <property type="molecule type" value="Genomic_DNA"/>
</dbReference>
<evidence type="ECO:0000313" key="2">
    <source>
        <dbReference type="EMBL" id="GAG66553.1"/>
    </source>
</evidence>
<name>X1A1C6_9ZZZZ</name>
<feature type="transmembrane region" description="Helical" evidence="1">
    <location>
        <begin position="6"/>
        <end position="23"/>
    </location>
</feature>
<comment type="caution">
    <text evidence="2">The sequence shown here is derived from an EMBL/GenBank/DDBJ whole genome shotgun (WGS) entry which is preliminary data.</text>
</comment>